<evidence type="ECO:0000256" key="7">
    <source>
        <dbReference type="ARBA" id="ARBA00023288"/>
    </source>
</evidence>
<evidence type="ECO:0000256" key="5">
    <source>
        <dbReference type="ARBA" id="ARBA00023136"/>
    </source>
</evidence>
<sequence length="434" mass="48736">MVDFQIIILLFPSSKQCQLWLFLSVYLISLIVIKLFIPSKCEVVKIKNPKIITLLIAFSILTSGCWSKKELNELAIVTALGVDKIDDEYEVSVQIINPSEIASQGSPTGNSPVATYHAKGKSVFEAIRKLSQVTPRKAYFAHLQMLIIGNELAVEGITQTVDLLARDPETRDDFDVIISNETTAKSILNVLTPVEKIPAFKMLNSLKTSEKVWGNSTMVHIDDLVNAIRSERGFVLSTIDIQGNTELGMDKTNVERISTPVLLKYEGLSLFKKDKLTGFLTVEESKGYNFLKNNITSTIEIISCPKGGVLATEITKSETKIKGNYNNGNPKFFVKIKVDQNVGEVNCKIDLTNKNSIKYINTESATKIKEEVETTLYTIQKVYQLDIVGFDQILYRQNPKEWSKIKDKWPNLFSNLEVNVKVEAYTRNSGTFNK</sequence>
<dbReference type="InterPro" id="IPR038501">
    <property type="entry name" value="Spore_GerAC_C_sf"/>
</dbReference>
<accession>B1HYL3</accession>
<evidence type="ECO:0000259" key="8">
    <source>
        <dbReference type="Pfam" id="PF05504"/>
    </source>
</evidence>
<dbReference type="GO" id="GO:0016020">
    <property type="term" value="C:membrane"/>
    <property type="evidence" value="ECO:0007669"/>
    <property type="project" value="UniProtKB-SubCell"/>
</dbReference>
<evidence type="ECO:0000259" key="9">
    <source>
        <dbReference type="Pfam" id="PF25198"/>
    </source>
</evidence>
<organism evidence="10 11">
    <name type="scientific">Lysinibacillus sphaericus (strain C3-41)</name>
    <dbReference type="NCBI Taxonomy" id="444177"/>
    <lineage>
        <taxon>Bacteria</taxon>
        <taxon>Bacillati</taxon>
        <taxon>Bacillota</taxon>
        <taxon>Bacilli</taxon>
        <taxon>Bacillales</taxon>
        <taxon>Bacillaceae</taxon>
        <taxon>Lysinibacillus</taxon>
    </lineage>
</organism>
<dbReference type="NCBIfam" id="TIGR02887">
    <property type="entry name" value="spore_ger_x_C"/>
    <property type="match status" value="1"/>
</dbReference>
<dbReference type="Pfam" id="PF05504">
    <property type="entry name" value="Spore_GerAC"/>
    <property type="match status" value="1"/>
</dbReference>
<dbReference type="HOGENOM" id="CLU_051140_0_0_9"/>
<keyword evidence="4" id="KW-0732">Signal</keyword>
<dbReference type="EMBL" id="CP000817">
    <property type="protein sequence ID" value="ACA40174.1"/>
    <property type="molecule type" value="Genomic_DNA"/>
</dbReference>
<keyword evidence="6" id="KW-0564">Palmitate</keyword>
<dbReference type="PANTHER" id="PTHR35789:SF1">
    <property type="entry name" value="SPORE GERMINATION PROTEIN B3"/>
    <property type="match status" value="1"/>
</dbReference>
<comment type="subcellular location">
    <subcellularLocation>
        <location evidence="1">Membrane</location>
        <topology evidence="1">Lipid-anchor</topology>
    </subcellularLocation>
</comment>
<dbReference type="Proteomes" id="UP000002164">
    <property type="component" value="Chromosome"/>
</dbReference>
<evidence type="ECO:0000256" key="6">
    <source>
        <dbReference type="ARBA" id="ARBA00023139"/>
    </source>
</evidence>
<evidence type="ECO:0000256" key="4">
    <source>
        <dbReference type="ARBA" id="ARBA00022729"/>
    </source>
</evidence>
<reference evidence="10 11" key="1">
    <citation type="journal article" date="2008" name="J. Bacteriol.">
        <title>Complete genome sequence of the mosquitocidal bacterium Bacillus sphaericus C3-41 and comparison with those of closely related Bacillus species.</title>
        <authorList>
            <person name="Hu X."/>
            <person name="Fan W."/>
            <person name="Han B."/>
            <person name="Liu H."/>
            <person name="Zheng D."/>
            <person name="Li Q."/>
            <person name="Dong W."/>
            <person name="Yan J."/>
            <person name="Gao M."/>
            <person name="Berry C."/>
            <person name="Yuan Z."/>
        </authorList>
    </citation>
    <scope>NUCLEOTIDE SEQUENCE [LARGE SCALE GENOMIC DNA]</scope>
    <source>
        <strain evidence="10 11">C3-41</strain>
    </source>
</reference>
<evidence type="ECO:0000313" key="11">
    <source>
        <dbReference type="Proteomes" id="UP000002164"/>
    </source>
</evidence>
<evidence type="ECO:0000313" key="10">
    <source>
        <dbReference type="EMBL" id="ACA40174.1"/>
    </source>
</evidence>
<proteinExistence type="inferred from homology"/>
<dbReference type="InterPro" id="IPR057336">
    <property type="entry name" value="GerAC_N"/>
</dbReference>
<evidence type="ECO:0000256" key="2">
    <source>
        <dbReference type="ARBA" id="ARBA00007886"/>
    </source>
</evidence>
<dbReference type="Pfam" id="PF25198">
    <property type="entry name" value="Spore_GerAC_N"/>
    <property type="match status" value="1"/>
</dbReference>
<dbReference type="KEGG" id="lsp:Bsph_2632"/>
<feature type="domain" description="Spore germination protein N-terminal" evidence="9">
    <location>
        <begin position="68"/>
        <end position="240"/>
    </location>
</feature>
<dbReference type="InterPro" id="IPR046953">
    <property type="entry name" value="Spore_GerAC-like_C"/>
</dbReference>
<comment type="similarity">
    <text evidence="2">Belongs to the GerABKC lipoprotein family.</text>
</comment>
<dbReference type="InterPro" id="IPR008844">
    <property type="entry name" value="Spore_GerAC-like"/>
</dbReference>
<name>B1HYL3_LYSSC</name>
<evidence type="ECO:0000256" key="1">
    <source>
        <dbReference type="ARBA" id="ARBA00004635"/>
    </source>
</evidence>
<keyword evidence="3" id="KW-0309">Germination</keyword>
<dbReference type="EnsemblBacteria" id="ACA40174">
    <property type="protein sequence ID" value="ACA40174"/>
    <property type="gene ID" value="Bsph_2632"/>
</dbReference>
<evidence type="ECO:0000256" key="3">
    <source>
        <dbReference type="ARBA" id="ARBA00022544"/>
    </source>
</evidence>
<gene>
    <name evidence="10" type="primary">gerKC</name>
    <name evidence="10" type="ordered locus">Bsph_2632</name>
</gene>
<dbReference type="PANTHER" id="PTHR35789">
    <property type="entry name" value="SPORE GERMINATION PROTEIN B3"/>
    <property type="match status" value="1"/>
</dbReference>
<keyword evidence="5" id="KW-0472">Membrane</keyword>
<feature type="domain" description="Spore germination GerAC-like C-terminal" evidence="8">
    <location>
        <begin position="266"/>
        <end position="430"/>
    </location>
</feature>
<dbReference type="AlphaFoldDB" id="B1HYL3"/>
<dbReference type="Gene3D" id="6.20.190.10">
    <property type="entry name" value="Nutrient germinant receptor protein C, domain 1"/>
    <property type="match status" value="1"/>
</dbReference>
<protein>
    <submittedName>
        <fullName evidence="10">Spore germination protein KC</fullName>
    </submittedName>
</protein>
<dbReference type="Gene3D" id="3.30.300.210">
    <property type="entry name" value="Nutrient germinant receptor protein C, domain 3"/>
    <property type="match status" value="1"/>
</dbReference>
<dbReference type="GO" id="GO:0009847">
    <property type="term" value="P:spore germination"/>
    <property type="evidence" value="ECO:0007669"/>
    <property type="project" value="InterPro"/>
</dbReference>
<keyword evidence="7" id="KW-0449">Lipoprotein</keyword>